<evidence type="ECO:0000256" key="10">
    <source>
        <dbReference type="ARBA" id="ARBA00022833"/>
    </source>
</evidence>
<dbReference type="GO" id="GO:0006508">
    <property type="term" value="P:proteolysis"/>
    <property type="evidence" value="ECO:0007669"/>
    <property type="project" value="UniProtKB-KW"/>
</dbReference>
<dbReference type="PANTHER" id="PTHR10410">
    <property type="entry name" value="EUKARYOTIC TRANSLATION INITIATION FACTOR 3 -RELATED"/>
    <property type="match status" value="1"/>
</dbReference>
<dbReference type="SUPFAM" id="SSF102712">
    <property type="entry name" value="JAB1/MPN domain"/>
    <property type="match status" value="1"/>
</dbReference>
<proteinExistence type="inferred from homology"/>
<comment type="subcellular location">
    <subcellularLocation>
        <location evidence="2">Cytoplasm</location>
    </subcellularLocation>
    <subcellularLocation>
        <location evidence="1">Nucleus</location>
    </subcellularLocation>
</comment>
<evidence type="ECO:0000313" key="16">
    <source>
        <dbReference type="Proteomes" id="UP000664859"/>
    </source>
</evidence>
<keyword evidence="10" id="KW-0862">Zinc</keyword>
<dbReference type="GO" id="GO:0046872">
    <property type="term" value="F:metal ion binding"/>
    <property type="evidence" value="ECO:0007669"/>
    <property type="project" value="UniProtKB-KW"/>
</dbReference>
<dbReference type="InterPro" id="IPR000555">
    <property type="entry name" value="JAMM/MPN+_dom"/>
</dbReference>
<evidence type="ECO:0000259" key="14">
    <source>
        <dbReference type="PROSITE" id="PS50249"/>
    </source>
</evidence>
<dbReference type="CDD" id="cd08069">
    <property type="entry name" value="MPN_RPN11_CSN5"/>
    <property type="match status" value="1"/>
</dbReference>
<evidence type="ECO:0000256" key="11">
    <source>
        <dbReference type="ARBA" id="ARBA00023049"/>
    </source>
</evidence>
<reference evidence="15" key="1">
    <citation type="submission" date="2021-02" db="EMBL/GenBank/DDBJ databases">
        <title>First Annotated Genome of the Yellow-green Alga Tribonema minus.</title>
        <authorList>
            <person name="Mahan K.M."/>
        </authorList>
    </citation>
    <scope>NUCLEOTIDE SEQUENCE</scope>
    <source>
        <strain evidence="15">UTEX B ZZ1240</strain>
    </source>
</reference>
<evidence type="ECO:0000256" key="5">
    <source>
        <dbReference type="ARBA" id="ARBA00022490"/>
    </source>
</evidence>
<dbReference type="Proteomes" id="UP000664859">
    <property type="component" value="Unassembled WGS sequence"/>
</dbReference>
<evidence type="ECO:0000313" key="15">
    <source>
        <dbReference type="EMBL" id="KAG5185577.1"/>
    </source>
</evidence>
<evidence type="ECO:0000256" key="9">
    <source>
        <dbReference type="ARBA" id="ARBA00022801"/>
    </source>
</evidence>
<evidence type="ECO:0000256" key="6">
    <source>
        <dbReference type="ARBA" id="ARBA00022670"/>
    </source>
</evidence>
<evidence type="ECO:0000256" key="1">
    <source>
        <dbReference type="ARBA" id="ARBA00004123"/>
    </source>
</evidence>
<feature type="region of interest" description="Disordered" evidence="13">
    <location>
        <begin position="1"/>
        <end position="39"/>
    </location>
</feature>
<dbReference type="FunFam" id="3.40.140.10:FF:000203">
    <property type="entry name" value="COP9 signalosome complex subunit 5"/>
    <property type="match status" value="1"/>
</dbReference>
<protein>
    <recommendedName>
        <fullName evidence="4">COP9 signalosome complex subunit 5</fullName>
    </recommendedName>
</protein>
<dbReference type="AlphaFoldDB" id="A0A836CH01"/>
<evidence type="ECO:0000256" key="12">
    <source>
        <dbReference type="ARBA" id="ARBA00023242"/>
    </source>
</evidence>
<evidence type="ECO:0000256" key="7">
    <source>
        <dbReference type="ARBA" id="ARBA00022723"/>
    </source>
</evidence>
<keyword evidence="6" id="KW-0645">Protease</keyword>
<evidence type="ECO:0000256" key="13">
    <source>
        <dbReference type="SAM" id="MobiDB-lite"/>
    </source>
</evidence>
<sequence>MSAPNVIAGGGAAAAAAAPEVQPEQPLAPPAVPASSSDSLYSFDEESLRKVREAKPWATDPKYFKKVKISPSAAMKMLMHANSGVEKGIKKGGKPVEIMGLLLGRPDMEARSLVVTDVFPLPIEGAETRVLADDAEVTNYMIELGESLESTRKERFMGWYHSHPFEVEAHSHCFLSSTDLSTQLSWQRAEDPHGNPWLAIVVDPLRSLAKGRPEFGAFRAYPPEYAAPPNETPDGKVVMDDTQRVERWGTCWDRYCALEVEYFMSSLASTVMGTLTENFLWMRALSSTPLLERENQERVCESMAVLGDKLKQAGTTFTFRAGHTMDANAVGKAGGKDSDSALQKTTDMSADLAVEHCIEQSSQAIKAAIFGHSAHGIAATPMSPTAAAAAAAAAAAKAAAASPGEQLPQAMEVAPA</sequence>
<gene>
    <name evidence="15" type="ORF">JKP88DRAFT_311769</name>
</gene>
<keyword evidence="9" id="KW-0378">Hydrolase</keyword>
<keyword evidence="7" id="KW-0479">Metal-binding</keyword>
<dbReference type="InterPro" id="IPR037518">
    <property type="entry name" value="MPN"/>
</dbReference>
<evidence type="ECO:0000256" key="4">
    <source>
        <dbReference type="ARBA" id="ARBA00014880"/>
    </source>
</evidence>
<accession>A0A836CH01</accession>
<keyword evidence="12" id="KW-0539">Nucleus</keyword>
<name>A0A836CH01_9STRA</name>
<dbReference type="GO" id="GO:0008237">
    <property type="term" value="F:metallopeptidase activity"/>
    <property type="evidence" value="ECO:0007669"/>
    <property type="project" value="UniProtKB-KW"/>
</dbReference>
<dbReference type="SMART" id="SM00232">
    <property type="entry name" value="JAB_MPN"/>
    <property type="match status" value="1"/>
</dbReference>
<comment type="caution">
    <text evidence="15">The sequence shown here is derived from an EMBL/GenBank/DDBJ whole genome shotgun (WGS) entry which is preliminary data.</text>
</comment>
<dbReference type="OrthoDB" id="10266268at2759"/>
<keyword evidence="8" id="KW-0736">Signalosome</keyword>
<dbReference type="Pfam" id="PF01398">
    <property type="entry name" value="JAB"/>
    <property type="match status" value="1"/>
</dbReference>
<evidence type="ECO:0000256" key="3">
    <source>
        <dbReference type="ARBA" id="ARBA00006008"/>
    </source>
</evidence>
<dbReference type="PROSITE" id="PS50249">
    <property type="entry name" value="MPN"/>
    <property type="match status" value="1"/>
</dbReference>
<keyword evidence="5" id="KW-0963">Cytoplasm</keyword>
<dbReference type="GO" id="GO:0008180">
    <property type="term" value="C:COP9 signalosome"/>
    <property type="evidence" value="ECO:0007669"/>
    <property type="project" value="UniProtKB-KW"/>
</dbReference>
<comment type="similarity">
    <text evidence="3">Belongs to the peptidase M67A family. CSN5 subfamily.</text>
</comment>
<dbReference type="InterPro" id="IPR050242">
    <property type="entry name" value="JAMM_MPN+_peptidase_M67A"/>
</dbReference>
<dbReference type="EMBL" id="JAFCMP010000126">
    <property type="protein sequence ID" value="KAG5185577.1"/>
    <property type="molecule type" value="Genomic_DNA"/>
</dbReference>
<evidence type="ECO:0000256" key="8">
    <source>
        <dbReference type="ARBA" id="ARBA00022790"/>
    </source>
</evidence>
<keyword evidence="16" id="KW-1185">Reference proteome</keyword>
<evidence type="ECO:0000256" key="2">
    <source>
        <dbReference type="ARBA" id="ARBA00004496"/>
    </source>
</evidence>
<dbReference type="Gene3D" id="3.40.140.10">
    <property type="entry name" value="Cytidine Deaminase, domain 2"/>
    <property type="match status" value="1"/>
</dbReference>
<feature type="domain" description="MPN" evidence="14">
    <location>
        <begin position="67"/>
        <end position="224"/>
    </location>
</feature>
<keyword evidence="11" id="KW-0482">Metalloprotease</keyword>
<organism evidence="15 16">
    <name type="scientific">Tribonema minus</name>
    <dbReference type="NCBI Taxonomy" id="303371"/>
    <lineage>
        <taxon>Eukaryota</taxon>
        <taxon>Sar</taxon>
        <taxon>Stramenopiles</taxon>
        <taxon>Ochrophyta</taxon>
        <taxon>PX clade</taxon>
        <taxon>Xanthophyceae</taxon>
        <taxon>Tribonematales</taxon>
        <taxon>Tribonemataceae</taxon>
        <taxon>Tribonema</taxon>
    </lineage>
</organism>
<dbReference type="GO" id="GO:0005737">
    <property type="term" value="C:cytoplasm"/>
    <property type="evidence" value="ECO:0007669"/>
    <property type="project" value="UniProtKB-SubCell"/>
</dbReference>
<feature type="compositionally biased region" description="Low complexity" evidence="13">
    <location>
        <begin position="13"/>
        <end position="25"/>
    </location>
</feature>